<organism evidence="2 3">
    <name type="scientific">Gehongia tenuis</name>
    <dbReference type="NCBI Taxonomy" id="2763655"/>
    <lineage>
        <taxon>Bacteria</taxon>
        <taxon>Bacillati</taxon>
        <taxon>Bacillota</taxon>
        <taxon>Clostridia</taxon>
        <taxon>Christensenellales</taxon>
        <taxon>Christensenellaceae</taxon>
        <taxon>Gehongia</taxon>
    </lineage>
</organism>
<protein>
    <submittedName>
        <fullName evidence="2">Uncharacterized protein</fullName>
    </submittedName>
</protein>
<evidence type="ECO:0000256" key="1">
    <source>
        <dbReference type="SAM" id="MobiDB-lite"/>
    </source>
</evidence>
<proteinExistence type="predicted"/>
<evidence type="ECO:0000313" key="2">
    <source>
        <dbReference type="EMBL" id="MBC8531931.1"/>
    </source>
</evidence>
<reference evidence="2" key="1">
    <citation type="submission" date="2020-08" db="EMBL/GenBank/DDBJ databases">
        <title>Genome public.</title>
        <authorList>
            <person name="Liu C."/>
            <person name="Sun Q."/>
        </authorList>
    </citation>
    <scope>NUCLEOTIDE SEQUENCE</scope>
    <source>
        <strain evidence="2">NSJ-53</strain>
    </source>
</reference>
<dbReference type="AlphaFoldDB" id="A0A926D5D6"/>
<name>A0A926D5D6_9FIRM</name>
<comment type="caution">
    <text evidence="2">The sequence shown here is derived from an EMBL/GenBank/DDBJ whole genome shotgun (WGS) entry which is preliminary data.</text>
</comment>
<dbReference type="EMBL" id="JACRSR010000003">
    <property type="protein sequence ID" value="MBC8531931.1"/>
    <property type="molecule type" value="Genomic_DNA"/>
</dbReference>
<sequence>MDDLKVNVVAMLDQAKTQRSINASLKKMKIDPITVKIKIDDKSMQQALGQIQKSVQLSSSQQGNKSPSVSLSNIFGSSSEFALPSLEAA</sequence>
<accession>A0A926D5D6</accession>
<evidence type="ECO:0000313" key="3">
    <source>
        <dbReference type="Proteomes" id="UP000623172"/>
    </source>
</evidence>
<dbReference type="Proteomes" id="UP000623172">
    <property type="component" value="Unassembled WGS sequence"/>
</dbReference>
<gene>
    <name evidence="2" type="ORF">H8696_08735</name>
</gene>
<feature type="region of interest" description="Disordered" evidence="1">
    <location>
        <begin position="54"/>
        <end position="74"/>
    </location>
</feature>
<dbReference type="RefSeq" id="WP_249316745.1">
    <property type="nucleotide sequence ID" value="NZ_JACRSR010000003.1"/>
</dbReference>
<keyword evidence="3" id="KW-1185">Reference proteome</keyword>